<keyword evidence="8 10" id="KW-0472">Membrane</keyword>
<sequence>MWMQLTLNGIIAGSIYALVALGFVLIYRTVRFFHLAHGGVYTAGTYAAYSTYMVLLKAGSNSIVLNLFFATIVGMIVAGILGVFIDRIVYYPLRKSFASDLIHLLASFGVFVFIQNFIQLIYGAQILTMRTWPVKEGHHILSAVITNVQIVIIITSIAVMSVLWFFVKKTKFGKAIRAVSDDPVGASVVGINPEKTITIVFFIGSALAGLAGTLVSLETNIEPSMGFNAILKGIIAAIIGGIGSFPGAVLGGFLLGFAENFGIWKIQAGWKDTIAFVILILFLLFKPDGILGTKIKMEKD</sequence>
<dbReference type="GO" id="GO:0015808">
    <property type="term" value="P:L-alanine transport"/>
    <property type="evidence" value="ECO:0007669"/>
    <property type="project" value="TreeGrafter"/>
</dbReference>
<accession>A0A662DCP7</accession>
<feature type="transmembrane region" description="Helical" evidence="10">
    <location>
        <begin position="268"/>
        <end position="285"/>
    </location>
</feature>
<dbReference type="GO" id="GO:0005886">
    <property type="term" value="C:plasma membrane"/>
    <property type="evidence" value="ECO:0007669"/>
    <property type="project" value="UniProtKB-SubCell"/>
</dbReference>
<dbReference type="GO" id="GO:1903806">
    <property type="term" value="P:L-isoleucine import across plasma membrane"/>
    <property type="evidence" value="ECO:0007669"/>
    <property type="project" value="TreeGrafter"/>
</dbReference>
<dbReference type="GO" id="GO:0005304">
    <property type="term" value="F:L-valine transmembrane transporter activity"/>
    <property type="evidence" value="ECO:0007669"/>
    <property type="project" value="TreeGrafter"/>
</dbReference>
<dbReference type="Proteomes" id="UP000280417">
    <property type="component" value="Unassembled WGS sequence"/>
</dbReference>
<evidence type="ECO:0000256" key="5">
    <source>
        <dbReference type="ARBA" id="ARBA00022692"/>
    </source>
</evidence>
<evidence type="ECO:0000256" key="2">
    <source>
        <dbReference type="ARBA" id="ARBA00022448"/>
    </source>
</evidence>
<proteinExistence type="inferred from homology"/>
<feature type="transmembrane region" description="Helical" evidence="10">
    <location>
        <begin position="6"/>
        <end position="26"/>
    </location>
</feature>
<feature type="transmembrane region" description="Helical" evidence="10">
    <location>
        <begin position="229"/>
        <end position="256"/>
    </location>
</feature>
<feature type="transmembrane region" description="Helical" evidence="10">
    <location>
        <begin position="67"/>
        <end position="89"/>
    </location>
</feature>
<feature type="transmembrane region" description="Helical" evidence="10">
    <location>
        <begin position="144"/>
        <end position="167"/>
    </location>
</feature>
<evidence type="ECO:0000256" key="4">
    <source>
        <dbReference type="ARBA" id="ARBA00022519"/>
    </source>
</evidence>
<feature type="transmembrane region" description="Helical" evidence="10">
    <location>
        <begin position="101"/>
        <end position="124"/>
    </location>
</feature>
<organism evidence="11 12">
    <name type="scientific">Aerophobetes bacterium</name>
    <dbReference type="NCBI Taxonomy" id="2030807"/>
    <lineage>
        <taxon>Bacteria</taxon>
        <taxon>Candidatus Aerophobota</taxon>
    </lineage>
</organism>
<dbReference type="GO" id="GO:0015192">
    <property type="term" value="F:L-phenylalanine transmembrane transporter activity"/>
    <property type="evidence" value="ECO:0007669"/>
    <property type="project" value="TreeGrafter"/>
</dbReference>
<keyword evidence="3" id="KW-1003">Cell membrane</keyword>
<keyword evidence="7 10" id="KW-1133">Transmembrane helix</keyword>
<protein>
    <submittedName>
        <fullName evidence="11">Branched-chain amino acid ABC transporter permease</fullName>
    </submittedName>
</protein>
<reference evidence="11 12" key="1">
    <citation type="submission" date="2018-06" db="EMBL/GenBank/DDBJ databases">
        <title>Extensive metabolic versatility and redundancy in microbially diverse, dynamic hydrothermal sediments.</title>
        <authorList>
            <person name="Dombrowski N."/>
            <person name="Teske A."/>
            <person name="Baker B.J."/>
        </authorList>
    </citation>
    <scope>NUCLEOTIDE SEQUENCE [LARGE SCALE GENOMIC DNA]</scope>
    <source>
        <strain evidence="11">B3_G15</strain>
    </source>
</reference>
<dbReference type="PANTHER" id="PTHR11795:SF371">
    <property type="entry name" value="HIGH-AFFINITY BRANCHED-CHAIN AMINO ACID TRANSPORT SYSTEM PERMEASE PROTEIN LIVH"/>
    <property type="match status" value="1"/>
</dbReference>
<dbReference type="PANTHER" id="PTHR11795">
    <property type="entry name" value="BRANCHED-CHAIN AMINO ACID TRANSPORT SYSTEM PERMEASE PROTEIN LIVH"/>
    <property type="match status" value="1"/>
</dbReference>
<dbReference type="GO" id="GO:0015190">
    <property type="term" value="F:L-leucine transmembrane transporter activity"/>
    <property type="evidence" value="ECO:0007669"/>
    <property type="project" value="TreeGrafter"/>
</dbReference>
<evidence type="ECO:0000256" key="7">
    <source>
        <dbReference type="ARBA" id="ARBA00022989"/>
    </source>
</evidence>
<dbReference type="InterPro" id="IPR052157">
    <property type="entry name" value="BCAA_transport_permease"/>
</dbReference>
<comment type="similarity">
    <text evidence="9">Belongs to the binding-protein-dependent transport system permease family. LivHM subfamily.</text>
</comment>
<evidence type="ECO:0000256" key="10">
    <source>
        <dbReference type="SAM" id="Phobius"/>
    </source>
</evidence>
<name>A0A662DCP7_UNCAE</name>
<evidence type="ECO:0000256" key="9">
    <source>
        <dbReference type="ARBA" id="ARBA00037998"/>
    </source>
</evidence>
<evidence type="ECO:0000256" key="3">
    <source>
        <dbReference type="ARBA" id="ARBA00022475"/>
    </source>
</evidence>
<dbReference type="GO" id="GO:0015188">
    <property type="term" value="F:L-isoleucine transmembrane transporter activity"/>
    <property type="evidence" value="ECO:0007669"/>
    <property type="project" value="TreeGrafter"/>
</dbReference>
<dbReference type="GO" id="GO:0042941">
    <property type="term" value="P:D-alanine transmembrane transport"/>
    <property type="evidence" value="ECO:0007669"/>
    <property type="project" value="TreeGrafter"/>
</dbReference>
<dbReference type="EMBL" id="QMQA01000177">
    <property type="protein sequence ID" value="RLE12277.1"/>
    <property type="molecule type" value="Genomic_DNA"/>
</dbReference>
<keyword evidence="2" id="KW-0813">Transport</keyword>
<keyword evidence="4" id="KW-0997">Cell inner membrane</keyword>
<dbReference type="InterPro" id="IPR001851">
    <property type="entry name" value="ABC_transp_permease"/>
</dbReference>
<keyword evidence="6" id="KW-0029">Amino-acid transport</keyword>
<feature type="transmembrane region" description="Helical" evidence="10">
    <location>
        <begin position="197"/>
        <end position="217"/>
    </location>
</feature>
<gene>
    <name evidence="11" type="ORF">DRJ04_06495</name>
</gene>
<comment type="subcellular location">
    <subcellularLocation>
        <location evidence="1">Cell membrane</location>
        <topology evidence="1">Multi-pass membrane protein</topology>
    </subcellularLocation>
</comment>
<evidence type="ECO:0000313" key="11">
    <source>
        <dbReference type="EMBL" id="RLE12277.1"/>
    </source>
</evidence>
<keyword evidence="5 10" id="KW-0812">Transmembrane</keyword>
<dbReference type="AlphaFoldDB" id="A0A662DCP7"/>
<evidence type="ECO:0000313" key="12">
    <source>
        <dbReference type="Proteomes" id="UP000280417"/>
    </source>
</evidence>
<feature type="transmembrane region" description="Helical" evidence="10">
    <location>
        <begin position="38"/>
        <end position="55"/>
    </location>
</feature>
<evidence type="ECO:0000256" key="6">
    <source>
        <dbReference type="ARBA" id="ARBA00022970"/>
    </source>
</evidence>
<dbReference type="CDD" id="cd06582">
    <property type="entry name" value="TM_PBP1_LivH_like"/>
    <property type="match status" value="1"/>
</dbReference>
<evidence type="ECO:0000256" key="8">
    <source>
        <dbReference type="ARBA" id="ARBA00023136"/>
    </source>
</evidence>
<comment type="caution">
    <text evidence="11">The sequence shown here is derived from an EMBL/GenBank/DDBJ whole genome shotgun (WGS) entry which is preliminary data.</text>
</comment>
<evidence type="ECO:0000256" key="1">
    <source>
        <dbReference type="ARBA" id="ARBA00004651"/>
    </source>
</evidence>
<dbReference type="Pfam" id="PF02653">
    <property type="entry name" value="BPD_transp_2"/>
    <property type="match status" value="1"/>
</dbReference>